<organism evidence="3 4">
    <name type="scientific">Cuspidothrix issatschenkoi CHARLIE-1</name>
    <dbReference type="NCBI Taxonomy" id="2052836"/>
    <lineage>
        <taxon>Bacteria</taxon>
        <taxon>Bacillati</taxon>
        <taxon>Cyanobacteriota</taxon>
        <taxon>Cyanophyceae</taxon>
        <taxon>Nostocales</taxon>
        <taxon>Aphanizomenonaceae</taxon>
        <taxon>Cuspidothrix</taxon>
    </lineage>
</organism>
<sequence>MQAIGLIVVYDACVLYPAPLRDFLMWLALTDLFQAKWTDKIHEEWMNNVLKNRPDLTYKQLERTKQLMNQNVRDCLVTGYEQLIAELELPDADDRHVLAAAIKSDAEVIVTFNLKDFPSEYIGRYGIKAQHPDDFILNLINLNSELFCQAFKNQLNTLKNPPMTSDQLLDILIKQQLTKSMAILQELLL</sequence>
<dbReference type="AlphaFoldDB" id="A0A2S6CRD6"/>
<dbReference type="InterPro" id="IPR002716">
    <property type="entry name" value="PIN_dom"/>
</dbReference>
<feature type="domain" description="PIN" evidence="1">
    <location>
        <begin position="8"/>
        <end position="114"/>
    </location>
</feature>
<evidence type="ECO:0000259" key="2">
    <source>
        <dbReference type="Pfam" id="PF26343"/>
    </source>
</evidence>
<comment type="caution">
    <text evidence="3">The sequence shown here is derived from an EMBL/GenBank/DDBJ whole genome shotgun (WGS) entry which is preliminary data.</text>
</comment>
<gene>
    <name evidence="3" type="ORF">CUN59_16495</name>
</gene>
<dbReference type="EMBL" id="PGEM01000131">
    <property type="protein sequence ID" value="PPJ62269.1"/>
    <property type="molecule type" value="Genomic_DNA"/>
</dbReference>
<feature type="domain" description="VapC50 C-terminal" evidence="2">
    <location>
        <begin position="132"/>
        <end position="185"/>
    </location>
</feature>
<dbReference type="RefSeq" id="WP_104388860.1">
    <property type="nucleotide sequence ID" value="NZ_PGEM01000131.1"/>
</dbReference>
<evidence type="ECO:0000313" key="3">
    <source>
        <dbReference type="EMBL" id="PPJ62269.1"/>
    </source>
</evidence>
<keyword evidence="4" id="KW-1185">Reference proteome</keyword>
<proteinExistence type="predicted"/>
<name>A0A2S6CRD6_9CYAN</name>
<dbReference type="OrthoDB" id="211933at2"/>
<reference evidence="3 4" key="1">
    <citation type="submission" date="2018-02" db="EMBL/GenBank/DDBJ databases">
        <title>Discovery of a pederin family compound in a non-symbiotic bloom-forming cyanobacterium.</title>
        <authorList>
            <person name="Kust A."/>
            <person name="Mares J."/>
            <person name="Jokela J."/>
            <person name="Urajova P."/>
            <person name="Hajek J."/>
            <person name="Saurav K."/>
            <person name="Voracova K."/>
            <person name="Fewer D.P."/>
            <person name="Haapaniemi E."/>
            <person name="Permi P."/>
            <person name="Rehakova K."/>
            <person name="Sivonen K."/>
            <person name="Hrouzek P."/>
        </authorList>
    </citation>
    <scope>NUCLEOTIDE SEQUENCE [LARGE SCALE GENOMIC DNA]</scope>
    <source>
        <strain evidence="3 4">CHARLIE-1</strain>
    </source>
</reference>
<dbReference type="Proteomes" id="UP000239589">
    <property type="component" value="Unassembled WGS sequence"/>
</dbReference>
<dbReference type="InterPro" id="IPR058652">
    <property type="entry name" value="VapC50_C"/>
</dbReference>
<evidence type="ECO:0000259" key="1">
    <source>
        <dbReference type="Pfam" id="PF13470"/>
    </source>
</evidence>
<dbReference type="Pfam" id="PF13470">
    <property type="entry name" value="PIN_3"/>
    <property type="match status" value="1"/>
</dbReference>
<evidence type="ECO:0000313" key="4">
    <source>
        <dbReference type="Proteomes" id="UP000239589"/>
    </source>
</evidence>
<dbReference type="Pfam" id="PF26343">
    <property type="entry name" value="VapC50_C"/>
    <property type="match status" value="1"/>
</dbReference>
<protein>
    <submittedName>
        <fullName evidence="3">PIN domain-containing protein</fullName>
    </submittedName>
</protein>
<accession>A0A2S6CRD6</accession>